<evidence type="ECO:0008006" key="3">
    <source>
        <dbReference type="Google" id="ProtNLM"/>
    </source>
</evidence>
<reference evidence="2" key="1">
    <citation type="submission" date="2019-07" db="EMBL/GenBank/DDBJ databases">
        <title>Bacillus alkalisoli sp. nov. isolated from saline soil.</title>
        <authorList>
            <person name="Sun J.-Q."/>
            <person name="Xu L."/>
        </authorList>
    </citation>
    <scope>NUCLEOTIDE SEQUENCE [LARGE SCALE GENOMIC DNA]</scope>
    <source>
        <strain evidence="2">M4U3P1</strain>
    </source>
</reference>
<dbReference type="EMBL" id="CP041372">
    <property type="protein sequence ID" value="QKS70263.1"/>
    <property type="molecule type" value="Genomic_DNA"/>
</dbReference>
<sequence>MIDYDNVTIEVNFGANGSDEVIQNLHMLFTTPIGTVPLDREFGIDTSFLDQPINVAQALLRAEYANKTEIYEPRAFVTEVQFESDIKGNLIPKVVIDVDLEAD</sequence>
<organism evidence="1 2">
    <name type="scientific">Paenalkalicoccus suaedae</name>
    <dbReference type="NCBI Taxonomy" id="2592382"/>
    <lineage>
        <taxon>Bacteria</taxon>
        <taxon>Bacillati</taxon>
        <taxon>Bacillota</taxon>
        <taxon>Bacilli</taxon>
        <taxon>Bacillales</taxon>
        <taxon>Bacillaceae</taxon>
        <taxon>Paenalkalicoccus</taxon>
    </lineage>
</organism>
<evidence type="ECO:0000313" key="1">
    <source>
        <dbReference type="EMBL" id="QKS70263.1"/>
    </source>
</evidence>
<gene>
    <name evidence="1" type="ORF">FLK61_26240</name>
</gene>
<dbReference type="Proteomes" id="UP000318138">
    <property type="component" value="Chromosome"/>
</dbReference>
<dbReference type="Gene3D" id="3.10.450.40">
    <property type="match status" value="1"/>
</dbReference>
<protein>
    <recommendedName>
        <fullName evidence="3">IraD/Gp25-like domain-containing protein</fullName>
    </recommendedName>
</protein>
<dbReference type="SUPFAM" id="SSF160719">
    <property type="entry name" value="gpW/gp25-like"/>
    <property type="match status" value="1"/>
</dbReference>
<dbReference type="RefSeq" id="WP_176008303.1">
    <property type="nucleotide sequence ID" value="NZ_CP041372.2"/>
</dbReference>
<proteinExistence type="predicted"/>
<evidence type="ECO:0000313" key="2">
    <source>
        <dbReference type="Proteomes" id="UP000318138"/>
    </source>
</evidence>
<accession>A0A859FAE1</accession>
<dbReference type="AlphaFoldDB" id="A0A859FAE1"/>
<dbReference type="KEGG" id="psua:FLK61_26240"/>
<name>A0A859FAE1_9BACI</name>
<keyword evidence="2" id="KW-1185">Reference proteome</keyword>